<accession>A0A2K3M1T0</accession>
<dbReference type="AlphaFoldDB" id="A0A2K3M1T0"/>
<dbReference type="PANTHER" id="PTHR39757:SF3">
    <property type="entry name" value="LYCOPENE EPSILON CYCLASE, CHLOROPLASTIC"/>
    <property type="match status" value="1"/>
</dbReference>
<reference evidence="1 2" key="2">
    <citation type="journal article" date="2017" name="Front. Plant Sci.">
        <title>Gene Classification and Mining of Molecular Markers Useful in Red Clover (Trifolium pratense) Breeding.</title>
        <authorList>
            <person name="Istvanek J."/>
            <person name="Dluhosova J."/>
            <person name="Dluhos P."/>
            <person name="Patkova L."/>
            <person name="Nedelnik J."/>
            <person name="Repkova J."/>
        </authorList>
    </citation>
    <scope>NUCLEOTIDE SEQUENCE [LARGE SCALE GENOMIC DNA]</scope>
    <source>
        <strain evidence="2">cv. Tatra</strain>
        <tissue evidence="1">Young leaves</tissue>
    </source>
</reference>
<dbReference type="Pfam" id="PF05834">
    <property type="entry name" value="Lycopene_cycl"/>
    <property type="match status" value="1"/>
</dbReference>
<dbReference type="EMBL" id="ASHM01047141">
    <property type="protein sequence ID" value="PNX84756.1"/>
    <property type="molecule type" value="Genomic_DNA"/>
</dbReference>
<organism evidence="1 2">
    <name type="scientific">Trifolium pratense</name>
    <name type="common">Red clover</name>
    <dbReference type="NCBI Taxonomy" id="57577"/>
    <lineage>
        <taxon>Eukaryota</taxon>
        <taxon>Viridiplantae</taxon>
        <taxon>Streptophyta</taxon>
        <taxon>Embryophyta</taxon>
        <taxon>Tracheophyta</taxon>
        <taxon>Spermatophyta</taxon>
        <taxon>Magnoliopsida</taxon>
        <taxon>eudicotyledons</taxon>
        <taxon>Gunneridae</taxon>
        <taxon>Pentapetalae</taxon>
        <taxon>rosids</taxon>
        <taxon>fabids</taxon>
        <taxon>Fabales</taxon>
        <taxon>Fabaceae</taxon>
        <taxon>Papilionoideae</taxon>
        <taxon>50 kb inversion clade</taxon>
        <taxon>NPAAA clade</taxon>
        <taxon>Hologalegina</taxon>
        <taxon>IRL clade</taxon>
        <taxon>Trifolieae</taxon>
        <taxon>Trifolium</taxon>
    </lineage>
</organism>
<name>A0A2K3M1T0_TRIPR</name>
<evidence type="ECO:0000313" key="1">
    <source>
        <dbReference type="EMBL" id="PNX84756.1"/>
    </source>
</evidence>
<evidence type="ECO:0000313" key="2">
    <source>
        <dbReference type="Proteomes" id="UP000236291"/>
    </source>
</evidence>
<dbReference type="ExpressionAtlas" id="A0A2K3M1T0">
    <property type="expression patterns" value="baseline"/>
</dbReference>
<gene>
    <name evidence="1" type="ORF">L195_g040819</name>
</gene>
<dbReference type="STRING" id="57577.A0A2K3M1T0"/>
<dbReference type="PANTHER" id="PTHR39757">
    <property type="match status" value="1"/>
</dbReference>
<protein>
    <submittedName>
        <fullName evidence="1">Lycopene epsiion cyclase chloroplastic-like</fullName>
    </submittedName>
</protein>
<sequence>EWSYIPVGGSLPNTEQKNLAFGAAASMVHPATGMTCYSVVRSLSEAPEYAKVIATILNESNTGDTVTRERIKENPSMRAWNTLWPQERKRQRSFFLFGLALIVQLDIEGTRTFFRTFFCLPEWMWQGFLGSSLSSKDLLLFALYMFIIAPNDLRMSLVRHLLSDPTGKTMIKTYLTI</sequence>
<reference evidence="1 2" key="1">
    <citation type="journal article" date="2014" name="Am. J. Bot.">
        <title>Genome assembly and annotation for red clover (Trifolium pratense; Fabaceae).</title>
        <authorList>
            <person name="Istvanek J."/>
            <person name="Jaros M."/>
            <person name="Krenek A."/>
            <person name="Repkova J."/>
        </authorList>
    </citation>
    <scope>NUCLEOTIDE SEQUENCE [LARGE SCALE GENOMIC DNA]</scope>
    <source>
        <strain evidence="2">cv. Tatra</strain>
        <tissue evidence="1">Young leaves</tissue>
    </source>
</reference>
<feature type="non-terminal residue" evidence="1">
    <location>
        <position position="1"/>
    </location>
</feature>
<dbReference type="Proteomes" id="UP000236291">
    <property type="component" value="Unassembled WGS sequence"/>
</dbReference>
<comment type="caution">
    <text evidence="1">The sequence shown here is derived from an EMBL/GenBank/DDBJ whole genome shotgun (WGS) entry which is preliminary data.</text>
</comment>
<proteinExistence type="predicted"/>